<evidence type="ECO:0000313" key="5">
    <source>
        <dbReference type="Proteomes" id="UP001212841"/>
    </source>
</evidence>
<dbReference type="CDD" id="cd06257">
    <property type="entry name" value="DnaJ"/>
    <property type="match status" value="1"/>
</dbReference>
<dbReference type="PRINTS" id="PR00625">
    <property type="entry name" value="JDOMAIN"/>
</dbReference>
<dbReference type="Pfam" id="PF00226">
    <property type="entry name" value="DnaJ"/>
    <property type="match status" value="1"/>
</dbReference>
<reference evidence="4" key="1">
    <citation type="submission" date="2020-05" db="EMBL/GenBank/DDBJ databases">
        <title>Phylogenomic resolution of chytrid fungi.</title>
        <authorList>
            <person name="Stajich J.E."/>
            <person name="Amses K."/>
            <person name="Simmons R."/>
            <person name="Seto K."/>
            <person name="Myers J."/>
            <person name="Bonds A."/>
            <person name="Quandt C.A."/>
            <person name="Barry K."/>
            <person name="Liu P."/>
            <person name="Grigoriev I."/>
            <person name="Longcore J.E."/>
            <person name="James T.Y."/>
        </authorList>
    </citation>
    <scope>NUCLEOTIDE SEQUENCE</scope>
    <source>
        <strain evidence="4">JEL0318</strain>
    </source>
</reference>
<comment type="caution">
    <text evidence="4">The sequence shown here is derived from an EMBL/GenBank/DDBJ whole genome shotgun (WGS) entry which is preliminary data.</text>
</comment>
<dbReference type="PROSITE" id="PS00636">
    <property type="entry name" value="DNAJ_1"/>
    <property type="match status" value="1"/>
</dbReference>
<keyword evidence="5" id="KW-1185">Reference proteome</keyword>
<evidence type="ECO:0000256" key="1">
    <source>
        <dbReference type="ARBA" id="ARBA00023186"/>
    </source>
</evidence>
<sequence>MAVRQRVLNTARNSLHSNNQQRSTRSKLLSRSICSAANNNNTRSLHPSCIANSTAARTTPVIFHCQKSLFHSTRPTNASKRDAYEVLGVKKGASASEIKKTYYQLAKKYHPDTTQEPNAKEKFIEIQEAYDILSDDEKRAKYDQFGHAAFGGGEGPTGAGGFGGFGGGGFPGGFPGGFGGF</sequence>
<name>A0AAD5S0Y1_9FUNG</name>
<proteinExistence type="predicted"/>
<keyword evidence="1" id="KW-0143">Chaperone</keyword>
<dbReference type="SMART" id="SM00271">
    <property type="entry name" value="DnaJ"/>
    <property type="match status" value="1"/>
</dbReference>
<dbReference type="SUPFAM" id="SSF46565">
    <property type="entry name" value="Chaperone J-domain"/>
    <property type="match status" value="1"/>
</dbReference>
<dbReference type="PANTHER" id="PTHR44145:SF3">
    <property type="entry name" value="DNAJ HOMOLOG SUBFAMILY A MEMBER 3, MITOCHONDRIAL"/>
    <property type="match status" value="1"/>
</dbReference>
<dbReference type="PANTHER" id="PTHR44145">
    <property type="entry name" value="DNAJ HOMOLOG SUBFAMILY A MEMBER 3, MITOCHONDRIAL"/>
    <property type="match status" value="1"/>
</dbReference>
<dbReference type="InterPro" id="IPR018253">
    <property type="entry name" value="DnaJ_domain_CS"/>
</dbReference>
<dbReference type="InterPro" id="IPR051938">
    <property type="entry name" value="Apopto_cytoskel_mod"/>
</dbReference>
<feature type="compositionally biased region" description="Polar residues" evidence="2">
    <location>
        <begin position="7"/>
        <end position="27"/>
    </location>
</feature>
<accession>A0AAD5S0Y1</accession>
<organism evidence="4 5">
    <name type="scientific">Rhizophlyctis rosea</name>
    <dbReference type="NCBI Taxonomy" id="64517"/>
    <lineage>
        <taxon>Eukaryota</taxon>
        <taxon>Fungi</taxon>
        <taxon>Fungi incertae sedis</taxon>
        <taxon>Chytridiomycota</taxon>
        <taxon>Chytridiomycota incertae sedis</taxon>
        <taxon>Chytridiomycetes</taxon>
        <taxon>Rhizophlyctidales</taxon>
        <taxon>Rhizophlyctidaceae</taxon>
        <taxon>Rhizophlyctis</taxon>
    </lineage>
</organism>
<protein>
    <recommendedName>
        <fullName evidence="3">J domain-containing protein</fullName>
    </recommendedName>
</protein>
<dbReference type="InterPro" id="IPR036869">
    <property type="entry name" value="J_dom_sf"/>
</dbReference>
<feature type="region of interest" description="Disordered" evidence="2">
    <location>
        <begin position="1"/>
        <end position="27"/>
    </location>
</feature>
<gene>
    <name evidence="4" type="ORF">HK097_004978</name>
</gene>
<evidence type="ECO:0000313" key="4">
    <source>
        <dbReference type="EMBL" id="KAJ3033068.1"/>
    </source>
</evidence>
<evidence type="ECO:0000256" key="2">
    <source>
        <dbReference type="SAM" id="MobiDB-lite"/>
    </source>
</evidence>
<dbReference type="EMBL" id="JADGJD010002349">
    <property type="protein sequence ID" value="KAJ3033068.1"/>
    <property type="molecule type" value="Genomic_DNA"/>
</dbReference>
<dbReference type="InterPro" id="IPR001623">
    <property type="entry name" value="DnaJ_domain"/>
</dbReference>
<dbReference type="AlphaFoldDB" id="A0AAD5S0Y1"/>
<feature type="non-terminal residue" evidence="4">
    <location>
        <position position="181"/>
    </location>
</feature>
<evidence type="ECO:0000259" key="3">
    <source>
        <dbReference type="PROSITE" id="PS50076"/>
    </source>
</evidence>
<dbReference type="Proteomes" id="UP001212841">
    <property type="component" value="Unassembled WGS sequence"/>
</dbReference>
<dbReference type="Gene3D" id="1.10.287.110">
    <property type="entry name" value="DnaJ domain"/>
    <property type="match status" value="1"/>
</dbReference>
<feature type="domain" description="J" evidence="3">
    <location>
        <begin position="82"/>
        <end position="146"/>
    </location>
</feature>
<dbReference type="PROSITE" id="PS50076">
    <property type="entry name" value="DNAJ_2"/>
    <property type="match status" value="1"/>
</dbReference>